<dbReference type="Proteomes" id="UP000509371">
    <property type="component" value="Chromosome"/>
</dbReference>
<dbReference type="InterPro" id="IPR007505">
    <property type="entry name" value="PDDEXK_7"/>
</dbReference>
<organism evidence="2 3">
    <name type="scientific">Marinomonas primoryensis</name>
    <dbReference type="NCBI Taxonomy" id="178399"/>
    <lineage>
        <taxon>Bacteria</taxon>
        <taxon>Pseudomonadati</taxon>
        <taxon>Pseudomonadota</taxon>
        <taxon>Gammaproteobacteria</taxon>
        <taxon>Oceanospirillales</taxon>
        <taxon>Oceanospirillaceae</taxon>
        <taxon>Marinomonas</taxon>
    </lineage>
</organism>
<dbReference type="EMBL" id="CP054301">
    <property type="protein sequence ID" value="QKK82441.1"/>
    <property type="molecule type" value="Genomic_DNA"/>
</dbReference>
<name>A0A859D5Y9_9GAMM</name>
<dbReference type="InterPro" id="IPR018633">
    <property type="entry name" value="DUF2357"/>
</dbReference>
<reference evidence="2 3" key="1">
    <citation type="submission" date="2020-06" db="EMBL/GenBank/DDBJ databases">
        <authorList>
            <person name="Voronona O.L."/>
            <person name="Aksenova E.I."/>
            <person name="Kunda M.S."/>
            <person name="Semenov A.N."/>
            <person name="Ryzhova N."/>
        </authorList>
    </citation>
    <scope>NUCLEOTIDE SEQUENCE [LARGE SCALE GENOMIC DNA]</scope>
    <source>
        <strain evidence="2 3">MPKMM3633</strain>
    </source>
</reference>
<gene>
    <name evidence="2" type="ORF">MP3633_3714</name>
</gene>
<evidence type="ECO:0000313" key="3">
    <source>
        <dbReference type="Proteomes" id="UP000509371"/>
    </source>
</evidence>
<dbReference type="Pfam" id="PF09823">
    <property type="entry name" value="DUF2357"/>
    <property type="match status" value="1"/>
</dbReference>
<feature type="domain" description="DUF2357" evidence="1">
    <location>
        <begin position="118"/>
        <end position="358"/>
    </location>
</feature>
<dbReference type="Pfam" id="PF04411">
    <property type="entry name" value="PDDEXK_7"/>
    <property type="match status" value="1"/>
</dbReference>
<proteinExistence type="predicted"/>
<dbReference type="RefSeq" id="WP_176336600.1">
    <property type="nucleotide sequence ID" value="NZ_BAAAEF010000015.1"/>
</dbReference>
<evidence type="ECO:0000259" key="1">
    <source>
        <dbReference type="Pfam" id="PF09823"/>
    </source>
</evidence>
<sequence length="780" mass="90874">MAKKTRETICFKHDDFELYVTCEDLTSPRSKLERTYSQRGMSSPSGENVAVLVDGSSVTVPSVGELAQPFFFENRQYWFDIEFAAHVVKDSPAVSHKYRLIEQSFSPSPRRNTLQAMLNFGNDVGKCVFHINYTTNEGSKSVPVQFTIFATKMVVHEDLGLMNQKIDTVYPFWRYAISGKTTQSQGKSIKRSEKFELFWLAQFERLVTELNQGLKRIINAPHNRLQSFDKVQKLDRINKRVTAKQQELAKELIAEKRSTRRMRIAYKRLHVDTPENRFIKMVLKRTKMNLTQLIQNVANDKETKVSESFLLTLGKWRQQISKIVQHKLWEEVGAFEGLTSDSKVLQQGAGYSKVYKVWQQLKYYLNQDNGESQLSIKSVADIYEVWCFIEVMSIVKSLGFVEEERTLNHLKQVQFEKHFPDDEMAAAFVYFRESDGMTIELAHEPSFTPKGMVNRTWLAKQRPDIVLRVTLANHESFFILFDAKYRIDSTQFKSKDGVPEDALNQMHRYRDAIIHQHRFEYESPLKSRPVMGAFALYPGFFDNQKDQENPYKDAIREIGIGAFALLPSKGSEGSHNHWLRSYLTQKIGDRKTELSYSPTTSNDYYFVEDAARITPYGVNTVRHNGLTMIAPINEIERDDEYLEKARTGKLQGYHTQLVATNRQNVHRNIVREIRYVIVTVREKISDRNQIGKYLYRVANVKLLPRHDIDRSLTGKESTDNRHYWVFEFTGSPIVLSKYIEKSYVESFQLKLTKAEYLQKFEHWNDVKGDLQLYAEFDLSW</sequence>
<protein>
    <submittedName>
        <fullName evidence="2">DUF2357/ PDDEXK_7 domain-containing protein</fullName>
    </submittedName>
</protein>
<accession>A0A859D5Y9</accession>
<dbReference type="KEGG" id="mpri:MP3633_3714"/>
<dbReference type="AlphaFoldDB" id="A0A859D5Y9"/>
<evidence type="ECO:0000313" key="2">
    <source>
        <dbReference type="EMBL" id="QKK82441.1"/>
    </source>
</evidence>